<keyword evidence="3" id="KW-0067">ATP-binding</keyword>
<dbReference type="GO" id="GO:0006355">
    <property type="term" value="P:regulation of DNA-templated transcription"/>
    <property type="evidence" value="ECO:0007669"/>
    <property type="project" value="InterPro"/>
</dbReference>
<accession>A0A8D5ZQ35</accession>
<evidence type="ECO:0000256" key="3">
    <source>
        <dbReference type="ARBA" id="ARBA00022840"/>
    </source>
</evidence>
<dbReference type="EMBL" id="AP024601">
    <property type="protein sequence ID" value="BCU83041.1"/>
    <property type="molecule type" value="Genomic_DNA"/>
</dbReference>
<reference evidence="8" key="1">
    <citation type="journal article" date="2013" name="Int. J. Syst. Evol. Microbiol.">
        <title>Polycladomyces abyssicola gen. nov., sp. nov., a thermophilic filamentous bacterium isolated from hemipelagic sediment.</title>
        <authorList>
            <person name="Tsubouchi T."/>
            <person name="Shimane Y."/>
            <person name="Mori K."/>
            <person name="Usui K."/>
            <person name="Hiraki T."/>
            <person name="Tame A."/>
            <person name="Uematsu K."/>
            <person name="Maruyama T."/>
            <person name="Hatada Y."/>
        </authorList>
    </citation>
    <scope>NUCLEOTIDE SEQUENCE</scope>
    <source>
        <strain evidence="8">JIR-001</strain>
    </source>
</reference>
<dbReference type="SMART" id="SM00382">
    <property type="entry name" value="AAA"/>
    <property type="match status" value="1"/>
</dbReference>
<protein>
    <submittedName>
        <fullName evidence="8">Transcription antiterminator BglG</fullName>
    </submittedName>
</protein>
<dbReference type="PROSITE" id="PS51096">
    <property type="entry name" value="PTS_EIIA_TYPE_4"/>
    <property type="match status" value="1"/>
</dbReference>
<dbReference type="InterPro" id="IPR025662">
    <property type="entry name" value="Sigma_54_int_dom_ATP-bd_1"/>
</dbReference>
<dbReference type="Gene3D" id="3.40.50.510">
    <property type="entry name" value="Phosphotransferase system, mannose-type IIA component"/>
    <property type="match status" value="1"/>
</dbReference>
<feature type="domain" description="Sigma-54 factor interaction" evidence="6">
    <location>
        <begin position="97"/>
        <end position="331"/>
    </location>
</feature>
<keyword evidence="4" id="KW-0238">DNA-binding</keyword>
<evidence type="ECO:0000313" key="9">
    <source>
        <dbReference type="Proteomes" id="UP000677436"/>
    </source>
</evidence>
<name>A0A8D5ZQ35_9BACL</name>
<dbReference type="GO" id="GO:0016740">
    <property type="term" value="F:transferase activity"/>
    <property type="evidence" value="ECO:0007669"/>
    <property type="project" value="UniProtKB-KW"/>
</dbReference>
<proteinExistence type="predicted"/>
<dbReference type="SUPFAM" id="SSF52540">
    <property type="entry name" value="P-loop containing nucleoside triphosphate hydrolases"/>
    <property type="match status" value="1"/>
</dbReference>
<keyword evidence="9" id="KW-1185">Reference proteome</keyword>
<feature type="domain" description="PTS EIIA type-4" evidence="7">
    <location>
        <begin position="544"/>
        <end position="669"/>
    </location>
</feature>
<dbReference type="InterPro" id="IPR003593">
    <property type="entry name" value="AAA+_ATPase"/>
</dbReference>
<evidence type="ECO:0000259" key="7">
    <source>
        <dbReference type="PROSITE" id="PS51096"/>
    </source>
</evidence>
<dbReference type="Pfam" id="PF00158">
    <property type="entry name" value="Sigma54_activat"/>
    <property type="match status" value="1"/>
</dbReference>
<dbReference type="GO" id="GO:0005524">
    <property type="term" value="F:ATP binding"/>
    <property type="evidence" value="ECO:0007669"/>
    <property type="project" value="UniProtKB-KW"/>
</dbReference>
<evidence type="ECO:0000256" key="5">
    <source>
        <dbReference type="SAM" id="MobiDB-lite"/>
    </source>
</evidence>
<organism evidence="8 9">
    <name type="scientific">Polycladomyces abyssicola</name>
    <dbReference type="NCBI Taxonomy" id="1125966"/>
    <lineage>
        <taxon>Bacteria</taxon>
        <taxon>Bacillati</taxon>
        <taxon>Bacillota</taxon>
        <taxon>Bacilli</taxon>
        <taxon>Bacillales</taxon>
        <taxon>Thermoactinomycetaceae</taxon>
        <taxon>Polycladomyces</taxon>
    </lineage>
</organism>
<gene>
    <name evidence="8" type="primary">manR_2</name>
    <name evidence="8" type="ORF">JIR001_28240</name>
</gene>
<dbReference type="SUPFAM" id="SSF46785">
    <property type="entry name" value="Winged helix' DNA-binding domain"/>
    <property type="match status" value="1"/>
</dbReference>
<evidence type="ECO:0000313" key="8">
    <source>
        <dbReference type="EMBL" id="BCU83041.1"/>
    </source>
</evidence>
<dbReference type="Gene3D" id="1.10.8.60">
    <property type="match status" value="1"/>
</dbReference>
<sequence length="911" mass="101536">MKKTDLVENALRSLSEQYPRGISAEQMGQELYLDRSTASRYLNELVREGKARKIPGRPVRYLPHPPAKTEENSGKGAADSMSPSSRQASISELFSEIVGAQHSLRSVLEEALAAVMYPPHGLPMLITGETGTGKSYLAHTLYRIAAERGRLRHDAPFVAFNCAEYAQNPELLMGQLFGVKKGAFTGAVDDRPGLVERADGGALFLDEIHRLPPAGQEMLFYLIDQGVFRRLGETAMERRARVLLIGATTETPETVLLPTLYRRFSVKVTLPPLSERTREEREILLRRFLEREEEKMGVPLNMSDECRQMLLTYPCKGNIGQLQSDVQIACARAFLRHLQQPGPRVTVTVEDLPQTVLQEASEKTAVTTVEQPLPRNQGKVDQIPNIYEQLVHRKQMLRESGVDDARMMQSLEEVVDQYVRVLMQTSRQDVDDLSGGVRLIEPELYKLLQKAVSEAGVFLPSPVSIHQLTAVGLHIQALLNDPERRKNLSSLPEIPPAPAPYTRAAECIATHVKVRWGLNLPTREIRLIALILSPRDQERSPERRVAVLVAMHGESAARSMADVTNNLLGCPVIHAVDMPLHQPSSVAFERIKQTVRRIDQGAGVLLLVDIGSLTTMGEAISRELGIAVETVPHVSLPMVIEAGRKSLYTENRLEEIADAVRRAAQLPSILSNRPSNRIIATVCYTGEGAAVTLENWLREHLPDTDPDVTVRSVRIDPESRRSPLLEHLARTHRLIAVVGTVAPELPGVPYLPAWELLQPEGVGRLKQLLSATRTSPVFPSRSDRLTYDRIPSLVEQGLSETARHLNPRLFCRIMQKEMDAVREQFDLSADRELGLWMHMGTWIDQWIGVQLDGQTPECPQSESDNLPSAASPSDIRTWQRVLEALSQTFSVTIPEQMAIHLCGLSRRPPST</sequence>
<dbReference type="Pfam" id="PF03610">
    <property type="entry name" value="EIIA-man"/>
    <property type="match status" value="1"/>
</dbReference>
<reference evidence="8" key="2">
    <citation type="journal article" date="2021" name="Microbiol. Resour. Announc.">
        <title>Complete Genome Sequence of Polycladomyces abyssicola JIR-001T, Isolated from Hemipelagic Sediment in Deep Seawater.</title>
        <authorList>
            <person name="Tsubouchi T."/>
            <person name="Kaneko Y."/>
        </authorList>
    </citation>
    <scope>NUCLEOTIDE SEQUENCE</scope>
    <source>
        <strain evidence="8">JIR-001</strain>
    </source>
</reference>
<dbReference type="AlphaFoldDB" id="A0A8D5ZQ35"/>
<dbReference type="Proteomes" id="UP000677436">
    <property type="component" value="Chromosome"/>
</dbReference>
<dbReference type="PROSITE" id="PS50045">
    <property type="entry name" value="SIGMA54_INTERACT_4"/>
    <property type="match status" value="1"/>
</dbReference>
<dbReference type="RefSeq" id="WP_212773315.1">
    <property type="nucleotide sequence ID" value="NZ_AP024601.1"/>
</dbReference>
<dbReference type="PANTHER" id="PTHR32071">
    <property type="entry name" value="TRANSCRIPTIONAL REGULATORY PROTEIN"/>
    <property type="match status" value="1"/>
</dbReference>
<keyword evidence="2" id="KW-0547">Nucleotide-binding</keyword>
<dbReference type="InterPro" id="IPR002078">
    <property type="entry name" value="Sigma_54_int"/>
</dbReference>
<dbReference type="GO" id="GO:0003677">
    <property type="term" value="F:DNA binding"/>
    <property type="evidence" value="ECO:0007669"/>
    <property type="project" value="UniProtKB-KW"/>
</dbReference>
<evidence type="ECO:0000259" key="6">
    <source>
        <dbReference type="PROSITE" id="PS50045"/>
    </source>
</evidence>
<dbReference type="GO" id="GO:0016020">
    <property type="term" value="C:membrane"/>
    <property type="evidence" value="ECO:0007669"/>
    <property type="project" value="InterPro"/>
</dbReference>
<dbReference type="SUPFAM" id="SSF53062">
    <property type="entry name" value="PTS system fructose IIA component-like"/>
    <property type="match status" value="1"/>
</dbReference>
<evidence type="ECO:0000256" key="1">
    <source>
        <dbReference type="ARBA" id="ARBA00022679"/>
    </source>
</evidence>
<dbReference type="InterPro" id="IPR004701">
    <property type="entry name" value="PTS_EIIA_man-typ"/>
</dbReference>
<dbReference type="InterPro" id="IPR036390">
    <property type="entry name" value="WH_DNA-bd_sf"/>
</dbReference>
<dbReference type="PANTHER" id="PTHR32071:SF38">
    <property type="entry name" value="PSP OPERON TRANSCRIPTIONAL ACTIVATOR"/>
    <property type="match status" value="1"/>
</dbReference>
<dbReference type="Gene3D" id="3.40.50.300">
    <property type="entry name" value="P-loop containing nucleotide triphosphate hydrolases"/>
    <property type="match status" value="1"/>
</dbReference>
<keyword evidence="1" id="KW-0808">Transferase</keyword>
<evidence type="ECO:0000256" key="2">
    <source>
        <dbReference type="ARBA" id="ARBA00022741"/>
    </source>
</evidence>
<evidence type="ECO:0000256" key="4">
    <source>
        <dbReference type="ARBA" id="ARBA00023125"/>
    </source>
</evidence>
<dbReference type="CDD" id="cd00009">
    <property type="entry name" value="AAA"/>
    <property type="match status" value="1"/>
</dbReference>
<feature type="region of interest" description="Disordered" evidence="5">
    <location>
        <begin position="56"/>
        <end position="85"/>
    </location>
</feature>
<dbReference type="PROSITE" id="PS00675">
    <property type="entry name" value="SIGMA54_INTERACT_1"/>
    <property type="match status" value="1"/>
</dbReference>
<dbReference type="KEGG" id="pabs:JIR001_28240"/>
<dbReference type="GO" id="GO:0009401">
    <property type="term" value="P:phosphoenolpyruvate-dependent sugar phosphotransferase system"/>
    <property type="evidence" value="ECO:0007669"/>
    <property type="project" value="InterPro"/>
</dbReference>
<dbReference type="InterPro" id="IPR036662">
    <property type="entry name" value="PTS_EIIA_man-typ_sf"/>
</dbReference>
<dbReference type="InterPro" id="IPR027417">
    <property type="entry name" value="P-loop_NTPase"/>
</dbReference>